<evidence type="ECO:0000313" key="3">
    <source>
        <dbReference type="Proteomes" id="UP001174936"/>
    </source>
</evidence>
<evidence type="ECO:0008006" key="4">
    <source>
        <dbReference type="Google" id="ProtNLM"/>
    </source>
</evidence>
<name>A0AA39YE64_9PEZI</name>
<gene>
    <name evidence="2" type="ORF">B0T16DRAFT_409898</name>
</gene>
<feature type="signal peptide" evidence="1">
    <location>
        <begin position="1"/>
        <end position="26"/>
    </location>
</feature>
<feature type="chain" id="PRO_5041459174" description="Secreted protein" evidence="1">
    <location>
        <begin position="27"/>
        <end position="105"/>
    </location>
</feature>
<dbReference type="Proteomes" id="UP001174936">
    <property type="component" value="Unassembled WGS sequence"/>
</dbReference>
<reference evidence="2" key="1">
    <citation type="submission" date="2023-06" db="EMBL/GenBank/DDBJ databases">
        <title>Genome-scale phylogeny and comparative genomics of the fungal order Sordariales.</title>
        <authorList>
            <consortium name="Lawrence Berkeley National Laboratory"/>
            <person name="Hensen N."/>
            <person name="Bonometti L."/>
            <person name="Westerberg I."/>
            <person name="Brannstrom I.O."/>
            <person name="Guillou S."/>
            <person name="Cros-Aarteil S."/>
            <person name="Calhoun S."/>
            <person name="Haridas S."/>
            <person name="Kuo A."/>
            <person name="Mondo S."/>
            <person name="Pangilinan J."/>
            <person name="Riley R."/>
            <person name="Labutti K."/>
            <person name="Andreopoulos B."/>
            <person name="Lipzen A."/>
            <person name="Chen C."/>
            <person name="Yanf M."/>
            <person name="Daum C."/>
            <person name="Ng V."/>
            <person name="Clum A."/>
            <person name="Steindorff A."/>
            <person name="Ohm R."/>
            <person name="Martin F."/>
            <person name="Silar P."/>
            <person name="Natvig D."/>
            <person name="Lalanne C."/>
            <person name="Gautier V."/>
            <person name="Ament-Velasquez S.L."/>
            <person name="Kruys A."/>
            <person name="Hutchinson M.I."/>
            <person name="Powell A.J."/>
            <person name="Barry K."/>
            <person name="Miller A.N."/>
            <person name="Grigoriev I.V."/>
            <person name="Debuchy R."/>
            <person name="Gladieux P."/>
            <person name="Thoren M.H."/>
            <person name="Johannesson H."/>
        </authorList>
    </citation>
    <scope>NUCLEOTIDE SEQUENCE</scope>
    <source>
        <strain evidence="2">SMH2532-1</strain>
    </source>
</reference>
<dbReference type="AlphaFoldDB" id="A0AA39YE64"/>
<organism evidence="2 3">
    <name type="scientific">Cercophora newfieldiana</name>
    <dbReference type="NCBI Taxonomy" id="92897"/>
    <lineage>
        <taxon>Eukaryota</taxon>
        <taxon>Fungi</taxon>
        <taxon>Dikarya</taxon>
        <taxon>Ascomycota</taxon>
        <taxon>Pezizomycotina</taxon>
        <taxon>Sordariomycetes</taxon>
        <taxon>Sordariomycetidae</taxon>
        <taxon>Sordariales</taxon>
        <taxon>Lasiosphaeriaceae</taxon>
        <taxon>Cercophora</taxon>
    </lineage>
</organism>
<evidence type="ECO:0000256" key="1">
    <source>
        <dbReference type="SAM" id="SignalP"/>
    </source>
</evidence>
<comment type="caution">
    <text evidence="2">The sequence shown here is derived from an EMBL/GenBank/DDBJ whole genome shotgun (WGS) entry which is preliminary data.</text>
</comment>
<protein>
    <recommendedName>
        <fullName evidence="4">Secreted protein</fullName>
    </recommendedName>
</protein>
<proteinExistence type="predicted"/>
<accession>A0AA39YE64</accession>
<dbReference type="EMBL" id="JAULSV010000003">
    <property type="protein sequence ID" value="KAK0649350.1"/>
    <property type="molecule type" value="Genomic_DNA"/>
</dbReference>
<keyword evidence="3" id="KW-1185">Reference proteome</keyword>
<evidence type="ECO:0000313" key="2">
    <source>
        <dbReference type="EMBL" id="KAK0649350.1"/>
    </source>
</evidence>
<keyword evidence="1" id="KW-0732">Signal</keyword>
<sequence>MATMDFTTKPLMLLCCIFSFRPPSSSRKCRRCAQVGQAIAWLPNQQPTISTSQASTNTILAMARNDKQENRSRKIIAITAVVQKTSVALHMSVCCRWLEARKHST</sequence>